<dbReference type="RefSeq" id="WP_115363497.1">
    <property type="nucleotide sequence ID" value="NZ_CP038012.1"/>
</dbReference>
<proteinExistence type="predicted"/>
<dbReference type="OrthoDB" id="2933732at2"/>
<gene>
    <name evidence="1" type="primary">sda_2</name>
    <name evidence="1" type="ORF">NCTC4822_03049</name>
</gene>
<dbReference type="EMBL" id="UGYZ01000002">
    <property type="protein sequence ID" value="SUJ20793.1"/>
    <property type="molecule type" value="Genomic_DNA"/>
</dbReference>
<organism evidence="1 2">
    <name type="scientific">Sporosarcina pasteurii</name>
    <name type="common">Bacillus pasteurii</name>
    <dbReference type="NCBI Taxonomy" id="1474"/>
    <lineage>
        <taxon>Bacteria</taxon>
        <taxon>Bacillati</taxon>
        <taxon>Bacillota</taxon>
        <taxon>Bacilli</taxon>
        <taxon>Bacillales</taxon>
        <taxon>Caryophanaceae</taxon>
        <taxon>Sporosarcina</taxon>
    </lineage>
</organism>
<dbReference type="Pfam" id="PF08970">
    <property type="entry name" value="Sda"/>
    <property type="match status" value="1"/>
</dbReference>
<dbReference type="Proteomes" id="UP000254519">
    <property type="component" value="Unassembled WGS sequence"/>
</dbReference>
<reference evidence="1 2" key="1">
    <citation type="submission" date="2018-06" db="EMBL/GenBank/DDBJ databases">
        <authorList>
            <consortium name="Pathogen Informatics"/>
            <person name="Doyle S."/>
        </authorList>
    </citation>
    <scope>NUCLEOTIDE SEQUENCE [LARGE SCALE GENOMIC DNA]</scope>
    <source>
        <strain evidence="2">ATCC 11859 / DSM 33 / NCIB 8841 / NCTC 4822</strain>
    </source>
</reference>
<evidence type="ECO:0000313" key="2">
    <source>
        <dbReference type="Proteomes" id="UP000254519"/>
    </source>
</evidence>
<dbReference type="Gene3D" id="1.10.287.1100">
    <property type="entry name" value="Sporulation inhibitor A"/>
    <property type="match status" value="1"/>
</dbReference>
<dbReference type="GO" id="GO:0016301">
    <property type="term" value="F:kinase activity"/>
    <property type="evidence" value="ECO:0007669"/>
    <property type="project" value="UniProtKB-KW"/>
</dbReference>
<dbReference type="InterPro" id="IPR015064">
    <property type="entry name" value="Sda"/>
</dbReference>
<protein>
    <submittedName>
        <fullName evidence="1">Histidine kinase kinA inhibitor</fullName>
    </submittedName>
</protein>
<evidence type="ECO:0000313" key="1">
    <source>
        <dbReference type="EMBL" id="SUJ20793.1"/>
    </source>
</evidence>
<keyword evidence="2" id="KW-1185">Reference proteome</keyword>
<dbReference type="SUPFAM" id="SSF100985">
    <property type="entry name" value="Sporulation inhibitor Sda"/>
    <property type="match status" value="1"/>
</dbReference>
<name>A0A380CJJ5_SPOPA</name>
<dbReference type="AlphaFoldDB" id="A0A380CJJ5"/>
<keyword evidence="1" id="KW-0418">Kinase</keyword>
<accession>A0A380CJJ5</accession>
<dbReference type="InterPro" id="IPR036916">
    <property type="entry name" value="Sda_sf"/>
</dbReference>
<keyword evidence="1" id="KW-0808">Transferase</keyword>
<sequence length="38" mass="4498">MRHLSDSALIEAYQLARKLLLDIDFITLLEIEIKRRSL</sequence>